<evidence type="ECO:0000256" key="3">
    <source>
        <dbReference type="ARBA" id="ARBA00039140"/>
    </source>
</evidence>
<dbReference type="InterPro" id="IPR022642">
    <property type="entry name" value="CheR_C"/>
</dbReference>
<dbReference type="Proteomes" id="UP000192907">
    <property type="component" value="Unassembled WGS sequence"/>
</dbReference>
<organism evidence="11 12">
    <name type="scientific">Pseudobacteriovorax antillogorgiicola</name>
    <dbReference type="NCBI Taxonomy" id="1513793"/>
    <lineage>
        <taxon>Bacteria</taxon>
        <taxon>Pseudomonadati</taxon>
        <taxon>Bdellovibrionota</taxon>
        <taxon>Oligoflexia</taxon>
        <taxon>Oligoflexales</taxon>
        <taxon>Pseudobacteriovoracaceae</taxon>
        <taxon>Pseudobacteriovorax</taxon>
    </lineage>
</organism>
<gene>
    <name evidence="11" type="ORF">SAMN06296036_11555</name>
</gene>
<evidence type="ECO:0000256" key="5">
    <source>
        <dbReference type="PROSITE-ProRule" id="PRU00050"/>
    </source>
</evidence>
<evidence type="ECO:0000259" key="8">
    <source>
        <dbReference type="PROSITE" id="PS50110"/>
    </source>
</evidence>
<dbReference type="Pfam" id="PF01339">
    <property type="entry name" value="CheB_methylest"/>
    <property type="match status" value="1"/>
</dbReference>
<dbReference type="GO" id="GO:0006935">
    <property type="term" value="P:chemotaxis"/>
    <property type="evidence" value="ECO:0007669"/>
    <property type="project" value="UniProtKB-UniRule"/>
</dbReference>
<keyword evidence="1" id="KW-0963">Cytoplasm</keyword>
<dbReference type="PROSITE" id="PS50123">
    <property type="entry name" value="CHER"/>
    <property type="match status" value="1"/>
</dbReference>
<evidence type="ECO:0000259" key="9">
    <source>
        <dbReference type="PROSITE" id="PS50122"/>
    </source>
</evidence>
<dbReference type="PROSITE" id="PS50122">
    <property type="entry name" value="CHEB"/>
    <property type="match status" value="1"/>
</dbReference>
<feature type="domain" description="CheR-type methyltransferase" evidence="10">
    <location>
        <begin position="1"/>
        <end position="266"/>
    </location>
</feature>
<dbReference type="Gene3D" id="3.40.50.150">
    <property type="entry name" value="Vaccinia Virus protein VP39"/>
    <property type="match status" value="1"/>
</dbReference>
<dbReference type="Pfam" id="PF01739">
    <property type="entry name" value="CheR"/>
    <property type="match status" value="1"/>
</dbReference>
<dbReference type="Gene3D" id="3.40.50.180">
    <property type="entry name" value="Methylesterase CheB, C-terminal domain"/>
    <property type="match status" value="1"/>
</dbReference>
<evidence type="ECO:0000256" key="4">
    <source>
        <dbReference type="ARBA" id="ARBA00048267"/>
    </source>
</evidence>
<dbReference type="GO" id="GO:0000156">
    <property type="term" value="F:phosphorelay response regulator activity"/>
    <property type="evidence" value="ECO:0007669"/>
    <property type="project" value="InterPro"/>
</dbReference>
<dbReference type="SUPFAM" id="SSF53335">
    <property type="entry name" value="S-adenosyl-L-methionine-dependent methyltransferases"/>
    <property type="match status" value="1"/>
</dbReference>
<dbReference type="CDD" id="cd16432">
    <property type="entry name" value="CheB_Rec"/>
    <property type="match status" value="1"/>
</dbReference>
<sequence>MSYQFSHAEKKRVFELVDKLIGTSKVASERAEIFLNNIERRMYLNNKNNLESYLQYSSQNPKEHCYLISSLTIHTTYWFREARHFEYLRDTFLANPRKPIRVLSVGCSTGEEVYSLALLLESIRKKHLGWDYSIKGVDIDPVSIERAQKAIYNSKDLPKIPHEYHGDVLVGSGKTEGMMTLSKDVRKRCEFAECSALQLPSIQGHYDIVFCRNMLIYFDEDRVNLIVKYIADKVVEGGIFVLGHSESFSAKVSADRVGGSVFTKVGGSGDSGSEASGSKLSTLNLPDPASGNGEDQVLWCDLHKGDDISKRFQSQSEHNVHVIHNLEAGSDWLRSNSPKMMIVTVETSDASKLAGWLKNAKTRYPDTPCIIIGDEGALKHDLKELEIIADEMLDLNSIRINLSGFLQRVNNILDIRKTGGRFSQLPVVIVDDDKFVAETFATIIESAGFNTKMFFTPEEALDYARANPVQAVVSDYMMPSMNGIEFSEAIQKVREGVPIIIVTGHISADLNSKHVFRVVGKPVNPDDLIQHVQDCLLARYSGKLLHLNRERVRSLDLLVIGGSTGAPKIFQKILSQLGSQCPPTVVVQHIPPQFQDSFACDLAQSSGLKLEVVNNEVALQPNTLYVAERDRHIKVRQGPKREILVYCDDDERYKGLRPCVHHLFNSAANLSTRKVLGILLTGMGDDGSLALGSMRQAGQYTIAQDLTSSTVFGMPKVAIDHDNVDYIGSADDIRSILSQIKAA</sequence>
<dbReference type="InterPro" id="IPR035909">
    <property type="entry name" value="CheB_C"/>
</dbReference>
<dbReference type="InterPro" id="IPR011006">
    <property type="entry name" value="CheY-like_superfamily"/>
</dbReference>
<dbReference type="InterPro" id="IPR029063">
    <property type="entry name" value="SAM-dependent_MTases_sf"/>
</dbReference>
<protein>
    <recommendedName>
        <fullName evidence="3">protein-glutamate methylesterase</fullName>
        <ecNumber evidence="3">3.1.1.61</ecNumber>
    </recommendedName>
</protein>
<dbReference type="PANTHER" id="PTHR42872">
    <property type="entry name" value="PROTEIN-GLUTAMATE METHYLESTERASE/PROTEIN-GLUTAMINE GLUTAMINASE"/>
    <property type="match status" value="1"/>
</dbReference>
<dbReference type="RefSeq" id="WP_132319702.1">
    <property type="nucleotide sequence ID" value="NZ_FWZT01000015.1"/>
</dbReference>
<dbReference type="OrthoDB" id="9786165at2"/>
<dbReference type="SUPFAM" id="SSF52738">
    <property type="entry name" value="Methylesterase CheB, C-terminal domain"/>
    <property type="match status" value="1"/>
</dbReference>
<dbReference type="CDD" id="cd00156">
    <property type="entry name" value="REC"/>
    <property type="match status" value="1"/>
</dbReference>
<dbReference type="PANTHER" id="PTHR42872:SF6">
    <property type="entry name" value="PROTEIN-GLUTAMATE METHYLESTERASE_PROTEIN-GLUTAMINE GLUTAMINASE"/>
    <property type="match status" value="1"/>
</dbReference>
<dbReference type="InterPro" id="IPR000673">
    <property type="entry name" value="Sig_transdc_resp-reg_Me-estase"/>
</dbReference>
<feature type="active site" evidence="5">
    <location>
        <position position="589"/>
    </location>
</feature>
<accession>A0A1Y6CFB3</accession>
<dbReference type="GO" id="GO:0008757">
    <property type="term" value="F:S-adenosylmethionine-dependent methyltransferase activity"/>
    <property type="evidence" value="ECO:0007669"/>
    <property type="project" value="InterPro"/>
</dbReference>
<feature type="region of interest" description="Disordered" evidence="7">
    <location>
        <begin position="267"/>
        <end position="291"/>
    </location>
</feature>
<evidence type="ECO:0000256" key="2">
    <source>
        <dbReference type="ARBA" id="ARBA00022801"/>
    </source>
</evidence>
<feature type="domain" description="CheB-type methylesterase" evidence="9">
    <location>
        <begin position="551"/>
        <end position="743"/>
    </location>
</feature>
<evidence type="ECO:0000313" key="11">
    <source>
        <dbReference type="EMBL" id="SMF49207.1"/>
    </source>
</evidence>
<dbReference type="PRINTS" id="PR00996">
    <property type="entry name" value="CHERMTFRASE"/>
</dbReference>
<dbReference type="Pfam" id="PF00072">
    <property type="entry name" value="Response_reg"/>
    <property type="match status" value="1"/>
</dbReference>
<dbReference type="SUPFAM" id="SSF52172">
    <property type="entry name" value="CheY-like"/>
    <property type="match status" value="1"/>
</dbReference>
<keyword evidence="6" id="KW-0597">Phosphoprotein</keyword>
<evidence type="ECO:0000256" key="1">
    <source>
        <dbReference type="ARBA" id="ARBA00022490"/>
    </source>
</evidence>
<dbReference type="STRING" id="1513793.SAMN06296036_11555"/>
<feature type="active site" evidence="5">
    <location>
        <position position="686"/>
    </location>
</feature>
<evidence type="ECO:0000256" key="7">
    <source>
        <dbReference type="SAM" id="MobiDB-lite"/>
    </source>
</evidence>
<evidence type="ECO:0000259" key="10">
    <source>
        <dbReference type="PROSITE" id="PS50123"/>
    </source>
</evidence>
<feature type="modified residue" description="4-aspartylphosphate" evidence="6">
    <location>
        <position position="475"/>
    </location>
</feature>
<feature type="domain" description="Response regulatory" evidence="8">
    <location>
        <begin position="426"/>
        <end position="536"/>
    </location>
</feature>
<keyword evidence="12" id="KW-1185">Reference proteome</keyword>
<dbReference type="AlphaFoldDB" id="A0A1Y6CFB3"/>
<dbReference type="InterPro" id="IPR000780">
    <property type="entry name" value="CheR_MeTrfase"/>
</dbReference>
<dbReference type="PROSITE" id="PS50110">
    <property type="entry name" value="RESPONSE_REGULATORY"/>
    <property type="match status" value="1"/>
</dbReference>
<dbReference type="InterPro" id="IPR001789">
    <property type="entry name" value="Sig_transdc_resp-reg_receiver"/>
</dbReference>
<evidence type="ECO:0000313" key="12">
    <source>
        <dbReference type="Proteomes" id="UP000192907"/>
    </source>
</evidence>
<reference evidence="12" key="1">
    <citation type="submission" date="2017-04" db="EMBL/GenBank/DDBJ databases">
        <authorList>
            <person name="Varghese N."/>
            <person name="Submissions S."/>
        </authorList>
    </citation>
    <scope>NUCLEOTIDE SEQUENCE [LARGE SCALE GENOMIC DNA]</scope>
    <source>
        <strain evidence="12">RKEM611</strain>
    </source>
</reference>
<comment type="catalytic activity">
    <reaction evidence="4">
        <text>[protein]-L-glutamate 5-O-methyl ester + H2O = L-glutamyl-[protein] + methanol + H(+)</text>
        <dbReference type="Rhea" id="RHEA:23236"/>
        <dbReference type="Rhea" id="RHEA-COMP:10208"/>
        <dbReference type="Rhea" id="RHEA-COMP:10311"/>
        <dbReference type="ChEBI" id="CHEBI:15377"/>
        <dbReference type="ChEBI" id="CHEBI:15378"/>
        <dbReference type="ChEBI" id="CHEBI:17790"/>
        <dbReference type="ChEBI" id="CHEBI:29973"/>
        <dbReference type="ChEBI" id="CHEBI:82795"/>
        <dbReference type="EC" id="3.1.1.61"/>
    </reaction>
</comment>
<dbReference type="EC" id="3.1.1.61" evidence="3"/>
<keyword evidence="5" id="KW-0145">Chemotaxis</keyword>
<dbReference type="Gene3D" id="3.40.50.2300">
    <property type="match status" value="1"/>
</dbReference>
<dbReference type="GO" id="GO:0008984">
    <property type="term" value="F:protein-glutamate methylesterase activity"/>
    <property type="evidence" value="ECO:0007669"/>
    <property type="project" value="UniProtKB-EC"/>
</dbReference>
<dbReference type="SMART" id="SM00138">
    <property type="entry name" value="MeTrc"/>
    <property type="match status" value="1"/>
</dbReference>
<dbReference type="EMBL" id="FWZT01000015">
    <property type="protein sequence ID" value="SMF49207.1"/>
    <property type="molecule type" value="Genomic_DNA"/>
</dbReference>
<dbReference type="CDD" id="cd02440">
    <property type="entry name" value="AdoMet_MTases"/>
    <property type="match status" value="1"/>
</dbReference>
<dbReference type="SMART" id="SM00448">
    <property type="entry name" value="REC"/>
    <property type="match status" value="1"/>
</dbReference>
<proteinExistence type="predicted"/>
<keyword evidence="2 5" id="KW-0378">Hydrolase</keyword>
<evidence type="ECO:0000256" key="6">
    <source>
        <dbReference type="PROSITE-ProRule" id="PRU00169"/>
    </source>
</evidence>
<name>A0A1Y6CFB3_9BACT</name>
<dbReference type="GO" id="GO:0005737">
    <property type="term" value="C:cytoplasm"/>
    <property type="evidence" value="ECO:0007669"/>
    <property type="project" value="InterPro"/>
</dbReference>
<feature type="active site" evidence="5">
    <location>
        <position position="563"/>
    </location>
</feature>